<evidence type="ECO:0000313" key="3">
    <source>
        <dbReference type="Proteomes" id="UP001519293"/>
    </source>
</evidence>
<feature type="compositionally biased region" description="Basic and acidic residues" evidence="1">
    <location>
        <begin position="23"/>
        <end position="36"/>
    </location>
</feature>
<name>A0ABS4RA67_9BACI</name>
<comment type="caution">
    <text evidence="2">The sequence shown here is derived from an EMBL/GenBank/DDBJ whole genome shotgun (WGS) entry which is preliminary data.</text>
</comment>
<evidence type="ECO:0000313" key="2">
    <source>
        <dbReference type="EMBL" id="MBP2239780.1"/>
    </source>
</evidence>
<sequence length="55" mass="6497">MKKQTNKRQQETTGKDQFFPNDYKYRGNSLDEHHSIETANVLQSEKELGQQNENL</sequence>
<evidence type="ECO:0008006" key="4">
    <source>
        <dbReference type="Google" id="ProtNLM"/>
    </source>
</evidence>
<protein>
    <recommendedName>
        <fullName evidence="4">YpzI family protein</fullName>
    </recommendedName>
</protein>
<accession>A0ABS4RA67</accession>
<dbReference type="Proteomes" id="UP001519293">
    <property type="component" value="Unassembled WGS sequence"/>
</dbReference>
<gene>
    <name evidence="2" type="ORF">J2Z40_000333</name>
</gene>
<proteinExistence type="predicted"/>
<organism evidence="2 3">
    <name type="scientific">Cytobacillus eiseniae</name>
    <dbReference type="NCBI Taxonomy" id="762947"/>
    <lineage>
        <taxon>Bacteria</taxon>
        <taxon>Bacillati</taxon>
        <taxon>Bacillota</taxon>
        <taxon>Bacilli</taxon>
        <taxon>Bacillales</taxon>
        <taxon>Bacillaceae</taxon>
        <taxon>Cytobacillus</taxon>
    </lineage>
</organism>
<reference evidence="2 3" key="1">
    <citation type="submission" date="2021-03" db="EMBL/GenBank/DDBJ databases">
        <title>Genomic Encyclopedia of Type Strains, Phase IV (KMG-IV): sequencing the most valuable type-strain genomes for metagenomic binning, comparative biology and taxonomic classification.</title>
        <authorList>
            <person name="Goeker M."/>
        </authorList>
    </citation>
    <scope>NUCLEOTIDE SEQUENCE [LARGE SCALE GENOMIC DNA]</scope>
    <source>
        <strain evidence="2 3">DSM 26675</strain>
    </source>
</reference>
<feature type="region of interest" description="Disordered" evidence="1">
    <location>
        <begin position="1"/>
        <end position="55"/>
    </location>
</feature>
<evidence type="ECO:0000256" key="1">
    <source>
        <dbReference type="SAM" id="MobiDB-lite"/>
    </source>
</evidence>
<feature type="compositionally biased region" description="Polar residues" evidence="1">
    <location>
        <begin position="37"/>
        <end position="55"/>
    </location>
</feature>
<keyword evidence="3" id="KW-1185">Reference proteome</keyword>
<dbReference type="EMBL" id="JAGIKZ010000001">
    <property type="protein sequence ID" value="MBP2239780.1"/>
    <property type="molecule type" value="Genomic_DNA"/>
</dbReference>
<dbReference type="RefSeq" id="WP_157087820.1">
    <property type="nucleotide sequence ID" value="NZ_JAGIKZ010000001.1"/>
</dbReference>